<evidence type="ECO:0000313" key="5">
    <source>
        <dbReference type="Proteomes" id="UP000675121"/>
    </source>
</evidence>
<dbReference type="PANTHER" id="PTHR48075">
    <property type="entry name" value="3-HYDROXYACYL-COA DEHYDROGENASE FAMILY PROTEIN"/>
    <property type="match status" value="1"/>
</dbReference>
<proteinExistence type="predicted"/>
<evidence type="ECO:0000256" key="1">
    <source>
        <dbReference type="ARBA" id="ARBA00023002"/>
    </source>
</evidence>
<dbReference type="InterPro" id="IPR013328">
    <property type="entry name" value="6PGD_dom2"/>
</dbReference>
<keyword evidence="5" id="KW-1185">Reference proteome</keyword>
<name>A0A9N8MYT7_9BURK</name>
<organism evidence="4 5">
    <name type="scientific">Paraburkholderia domus</name>
    <dbReference type="NCBI Taxonomy" id="2793075"/>
    <lineage>
        <taxon>Bacteria</taxon>
        <taxon>Pseudomonadati</taxon>
        <taxon>Pseudomonadota</taxon>
        <taxon>Betaproteobacteria</taxon>
        <taxon>Burkholderiales</taxon>
        <taxon>Burkholderiaceae</taxon>
        <taxon>Paraburkholderia</taxon>
    </lineage>
</organism>
<sequence>MIANPIIRRVGVVGTGVIGASWAAYFLARGLEVSATDPAPGARERLAQAIALHWPTLVKSGLAEGASQDKLTFHESLEAALEGVQFVQESGPERIDLKRALFTRIDAALAENVLIASSSSGLLMSDVQTACRYPQRVVLGHPFNPPHLIPLVEVIGGARTSPDAIQRAMDFYRAIGKRPINPRKEIKGHIANRLQAALWREAFHLVSIGAASMSDIDAAIAYGPGLRWAVMGPFANLHLSGGEGGMEHLLEHLGGPIESWWADLGTPALTPSLKQQVIDGIGAELAGRGADQIAAQRDAMILDMLRLKAASTSIP</sequence>
<dbReference type="Proteomes" id="UP000675121">
    <property type="component" value="Unassembled WGS sequence"/>
</dbReference>
<evidence type="ECO:0000259" key="3">
    <source>
        <dbReference type="Pfam" id="PF02737"/>
    </source>
</evidence>
<evidence type="ECO:0000259" key="2">
    <source>
        <dbReference type="Pfam" id="PF00725"/>
    </source>
</evidence>
<feature type="domain" description="3-hydroxyacyl-CoA dehydrogenase NAD binding" evidence="3">
    <location>
        <begin position="10"/>
        <end position="182"/>
    </location>
</feature>
<dbReference type="Gene3D" id="1.10.1040.10">
    <property type="entry name" value="N-(1-d-carboxylethyl)-l-norvaline Dehydrogenase, domain 2"/>
    <property type="match status" value="1"/>
</dbReference>
<dbReference type="RefSeq" id="WP_413231429.1">
    <property type="nucleotide sequence ID" value="NZ_CAJNAS010000007.1"/>
</dbReference>
<dbReference type="EMBL" id="CAJNAS010000007">
    <property type="protein sequence ID" value="CAE6895070.1"/>
    <property type="molecule type" value="Genomic_DNA"/>
</dbReference>
<dbReference type="Gene3D" id="3.40.50.720">
    <property type="entry name" value="NAD(P)-binding Rossmann-like Domain"/>
    <property type="match status" value="1"/>
</dbReference>
<dbReference type="SUPFAM" id="SSF51735">
    <property type="entry name" value="NAD(P)-binding Rossmann-fold domains"/>
    <property type="match status" value="1"/>
</dbReference>
<feature type="domain" description="3-hydroxyacyl-CoA dehydrogenase C-terminal" evidence="2">
    <location>
        <begin position="188"/>
        <end position="256"/>
    </location>
</feature>
<dbReference type="InterPro" id="IPR006176">
    <property type="entry name" value="3-OHacyl-CoA_DH_NAD-bd"/>
</dbReference>
<dbReference type="InterPro" id="IPR036291">
    <property type="entry name" value="NAD(P)-bd_dom_sf"/>
</dbReference>
<dbReference type="GO" id="GO:0006631">
    <property type="term" value="P:fatty acid metabolic process"/>
    <property type="evidence" value="ECO:0007669"/>
    <property type="project" value="InterPro"/>
</dbReference>
<dbReference type="Pfam" id="PF00725">
    <property type="entry name" value="3HCDH"/>
    <property type="match status" value="1"/>
</dbReference>
<dbReference type="GO" id="GO:0070403">
    <property type="term" value="F:NAD+ binding"/>
    <property type="evidence" value="ECO:0007669"/>
    <property type="project" value="InterPro"/>
</dbReference>
<keyword evidence="1 4" id="KW-0560">Oxidoreductase</keyword>
<accession>A0A9N8MYT7</accession>
<dbReference type="SUPFAM" id="SSF48179">
    <property type="entry name" value="6-phosphogluconate dehydrogenase C-terminal domain-like"/>
    <property type="match status" value="1"/>
</dbReference>
<protein>
    <submittedName>
        <fullName evidence="4">L-carnitine dehydrogenase</fullName>
        <ecNumber evidence="4">1.1.1.108</ecNumber>
    </submittedName>
</protein>
<dbReference type="AlphaFoldDB" id="A0A9N8MYT7"/>
<dbReference type="InterPro" id="IPR006108">
    <property type="entry name" value="3HC_DH_C"/>
</dbReference>
<gene>
    <name evidence="4" type="primary">lcdH_1</name>
    <name evidence="4" type="ORF">R70211_02953</name>
</gene>
<dbReference type="GO" id="GO:0047728">
    <property type="term" value="F:carnitine 3-dehydrogenase activity"/>
    <property type="evidence" value="ECO:0007669"/>
    <property type="project" value="UniProtKB-EC"/>
</dbReference>
<dbReference type="Pfam" id="PF02737">
    <property type="entry name" value="3HCDH_N"/>
    <property type="match status" value="1"/>
</dbReference>
<comment type="caution">
    <text evidence="4">The sequence shown here is derived from an EMBL/GenBank/DDBJ whole genome shotgun (WGS) entry which is preliminary data.</text>
</comment>
<reference evidence="4" key="1">
    <citation type="submission" date="2021-02" db="EMBL/GenBank/DDBJ databases">
        <authorList>
            <person name="Vanwijnsberghe S."/>
        </authorList>
    </citation>
    <scope>NUCLEOTIDE SEQUENCE</scope>
    <source>
        <strain evidence="4">R-70211</strain>
    </source>
</reference>
<dbReference type="EC" id="1.1.1.108" evidence="4"/>
<evidence type="ECO:0000313" key="4">
    <source>
        <dbReference type="EMBL" id="CAE6895070.1"/>
    </source>
</evidence>
<dbReference type="PANTHER" id="PTHR48075:SF5">
    <property type="entry name" value="3-HYDROXYBUTYRYL-COA DEHYDROGENASE"/>
    <property type="match status" value="1"/>
</dbReference>
<dbReference type="InterPro" id="IPR008927">
    <property type="entry name" value="6-PGluconate_DH-like_C_sf"/>
</dbReference>